<dbReference type="RefSeq" id="WP_141725140.1">
    <property type="nucleotide sequence ID" value="NZ_FMHW01000002.1"/>
</dbReference>
<dbReference type="STRING" id="145854.GA0074692_0821"/>
<evidence type="ECO:0000313" key="2">
    <source>
        <dbReference type="Proteomes" id="UP000198959"/>
    </source>
</evidence>
<protein>
    <recommendedName>
        <fullName evidence="3">AbiJ-NTD3 domain-containing protein</fullName>
    </recommendedName>
</protein>
<organism evidence="1 2">
    <name type="scientific">Micromonospora pallida</name>
    <dbReference type="NCBI Taxonomy" id="145854"/>
    <lineage>
        <taxon>Bacteria</taxon>
        <taxon>Bacillati</taxon>
        <taxon>Actinomycetota</taxon>
        <taxon>Actinomycetes</taxon>
        <taxon>Micromonosporales</taxon>
        <taxon>Micromonosporaceae</taxon>
        <taxon>Micromonospora</taxon>
    </lineage>
</organism>
<gene>
    <name evidence="1" type="ORF">GA0074692_0821</name>
</gene>
<keyword evidence="2" id="KW-1185">Reference proteome</keyword>
<dbReference type="AlphaFoldDB" id="A0A1C6RST7"/>
<dbReference type="Proteomes" id="UP000198959">
    <property type="component" value="Unassembled WGS sequence"/>
</dbReference>
<proteinExistence type="predicted"/>
<name>A0A1C6RST7_9ACTN</name>
<dbReference type="EMBL" id="FMHW01000002">
    <property type="protein sequence ID" value="SCL20251.1"/>
    <property type="molecule type" value="Genomic_DNA"/>
</dbReference>
<evidence type="ECO:0008006" key="3">
    <source>
        <dbReference type="Google" id="ProtNLM"/>
    </source>
</evidence>
<accession>A0A1C6RST7</accession>
<dbReference type="OrthoDB" id="7061676at2"/>
<evidence type="ECO:0000313" key="1">
    <source>
        <dbReference type="EMBL" id="SCL20251.1"/>
    </source>
</evidence>
<sequence length="329" mass="36875">METLTLRKLRNAAGAALRDAMSSSDVEQFCTGIGLAPPNPKKDDVAFNSKQKYVARRLAGKELPELLRIASHVLDECNGGETADELARLVAQAESGGVAGEMKNLIFAADGPKPKVVLRDAINNDLDLVANEQYCLVYDRPWRSEALTLRRLGAWWADRERLADVSEIDVWRNLLERLARSLDNNAERRIFNVYARRYLRLGGDIPVLLPQVYLSYDPYPQARYGPGTAALARQRMDFLLLFPQRVRVVIECDGVQHYADDPATSGAPPYASPRRYAEMVAEDRALRLRGYEVYRFGGYELTEGEDAERLLEGFFDALAARHDQSGLPA</sequence>
<reference evidence="2" key="1">
    <citation type="submission" date="2016-06" db="EMBL/GenBank/DDBJ databases">
        <authorList>
            <person name="Varghese N."/>
            <person name="Submissions Spin"/>
        </authorList>
    </citation>
    <scope>NUCLEOTIDE SEQUENCE [LARGE SCALE GENOMIC DNA]</scope>
    <source>
        <strain evidence="2">DSM 43817</strain>
    </source>
</reference>